<protein>
    <submittedName>
        <fullName evidence="1">Uncharacterized protein</fullName>
    </submittedName>
</protein>
<feature type="non-terminal residue" evidence="1">
    <location>
        <position position="42"/>
    </location>
</feature>
<name>A0A382X2G0_9ZZZZ</name>
<accession>A0A382X2G0</accession>
<reference evidence="1" key="1">
    <citation type="submission" date="2018-05" db="EMBL/GenBank/DDBJ databases">
        <authorList>
            <person name="Lanie J.A."/>
            <person name="Ng W.-L."/>
            <person name="Kazmierczak K.M."/>
            <person name="Andrzejewski T.M."/>
            <person name="Davidsen T.M."/>
            <person name="Wayne K.J."/>
            <person name="Tettelin H."/>
            <person name="Glass J.I."/>
            <person name="Rusch D."/>
            <person name="Podicherti R."/>
            <person name="Tsui H.-C.T."/>
            <person name="Winkler M.E."/>
        </authorList>
    </citation>
    <scope>NUCLEOTIDE SEQUENCE</scope>
</reference>
<evidence type="ECO:0000313" key="1">
    <source>
        <dbReference type="EMBL" id="SVD65029.1"/>
    </source>
</evidence>
<organism evidence="1">
    <name type="scientific">marine metagenome</name>
    <dbReference type="NCBI Taxonomy" id="408172"/>
    <lineage>
        <taxon>unclassified sequences</taxon>
        <taxon>metagenomes</taxon>
        <taxon>ecological metagenomes</taxon>
    </lineage>
</organism>
<dbReference type="EMBL" id="UINC01164268">
    <property type="protein sequence ID" value="SVD65029.1"/>
    <property type="molecule type" value="Genomic_DNA"/>
</dbReference>
<dbReference type="AlphaFoldDB" id="A0A382X2G0"/>
<gene>
    <name evidence="1" type="ORF">METZ01_LOCUS417883</name>
</gene>
<sequence length="42" mass="4995">MYCLLPAFSRINECKVVSICGKNSKRMTNFCKKFNVKQYTNW</sequence>
<proteinExistence type="predicted"/>